<dbReference type="InterPro" id="IPR036388">
    <property type="entry name" value="WH-like_DNA-bd_sf"/>
</dbReference>
<proteinExistence type="inferred from homology"/>
<evidence type="ECO:0000256" key="3">
    <source>
        <dbReference type="ARBA" id="ARBA00023125"/>
    </source>
</evidence>
<dbReference type="GO" id="GO:0003677">
    <property type="term" value="F:DNA binding"/>
    <property type="evidence" value="ECO:0007669"/>
    <property type="project" value="UniProtKB-KW"/>
</dbReference>
<dbReference type="GO" id="GO:0045892">
    <property type="term" value="P:negative regulation of DNA-templated transcription"/>
    <property type="evidence" value="ECO:0007669"/>
    <property type="project" value="InterPro"/>
</dbReference>
<dbReference type="NCBIfam" id="TIGR02698">
    <property type="entry name" value="CopY_TcrY"/>
    <property type="match status" value="1"/>
</dbReference>
<name>A0AA43UDI6_9LACT</name>
<dbReference type="InterPro" id="IPR014071">
    <property type="entry name" value="Cu_transp_CopY/TcrY"/>
</dbReference>
<protein>
    <submittedName>
        <fullName evidence="5">CopY/TcrY family copper transport repressor</fullName>
    </submittedName>
</protein>
<sequence>MSTQEKLLITPAEWEVMRVIWANGPMTSKEIQEVLEKETGWKTATTKTFIGRLKVKKALSAEKEGRQFIYSAGVFERESVKEEITSSFEKVCNRKIGTYLNDYIETTTLSQQDILLLLESLESKLDDAPVEVPCQCLEGQCNCQDCQ</sequence>
<organism evidence="5 6">
    <name type="scientific">Atopococcus tabaci</name>
    <dbReference type="NCBI Taxonomy" id="269774"/>
    <lineage>
        <taxon>Bacteria</taxon>
        <taxon>Bacillati</taxon>
        <taxon>Bacillota</taxon>
        <taxon>Bacilli</taxon>
        <taxon>Lactobacillales</taxon>
        <taxon>Carnobacteriaceae</taxon>
        <taxon>Atopococcus</taxon>
    </lineage>
</organism>
<dbReference type="EMBL" id="JAUNQW010000047">
    <property type="protein sequence ID" value="MDO5457973.1"/>
    <property type="molecule type" value="Genomic_DNA"/>
</dbReference>
<keyword evidence="3" id="KW-0238">DNA-binding</keyword>
<dbReference type="Gene3D" id="1.10.10.10">
    <property type="entry name" value="Winged helix-like DNA-binding domain superfamily/Winged helix DNA-binding domain"/>
    <property type="match status" value="1"/>
</dbReference>
<evidence type="ECO:0000313" key="5">
    <source>
        <dbReference type="EMBL" id="MDO5457973.1"/>
    </source>
</evidence>
<comment type="similarity">
    <text evidence="1">Belongs to the BlaI transcriptional regulatory family.</text>
</comment>
<comment type="caution">
    <text evidence="5">The sequence shown here is derived from an EMBL/GenBank/DDBJ whole genome shotgun (WGS) entry which is preliminary data.</text>
</comment>
<evidence type="ECO:0000256" key="2">
    <source>
        <dbReference type="ARBA" id="ARBA00023015"/>
    </source>
</evidence>
<dbReference type="Pfam" id="PF03965">
    <property type="entry name" value="Penicillinase_R"/>
    <property type="match status" value="1"/>
</dbReference>
<evidence type="ECO:0000256" key="4">
    <source>
        <dbReference type="ARBA" id="ARBA00023163"/>
    </source>
</evidence>
<keyword evidence="6" id="KW-1185">Reference proteome</keyword>
<evidence type="ECO:0000256" key="1">
    <source>
        <dbReference type="ARBA" id="ARBA00011046"/>
    </source>
</evidence>
<dbReference type="PIRSF" id="PIRSF019455">
    <property type="entry name" value="CopR_AtkY"/>
    <property type="match status" value="1"/>
</dbReference>
<accession>A0AA43UDI6</accession>
<dbReference type="AlphaFoldDB" id="A0AA43UDI6"/>
<keyword evidence="2" id="KW-0805">Transcription regulation</keyword>
<dbReference type="Proteomes" id="UP001171751">
    <property type="component" value="Unassembled WGS sequence"/>
</dbReference>
<gene>
    <name evidence="5" type="ORF">Q4F26_06455</name>
</gene>
<dbReference type="SUPFAM" id="SSF46785">
    <property type="entry name" value="Winged helix' DNA-binding domain"/>
    <property type="match status" value="1"/>
</dbReference>
<dbReference type="InterPro" id="IPR036390">
    <property type="entry name" value="WH_DNA-bd_sf"/>
</dbReference>
<dbReference type="InterPro" id="IPR005650">
    <property type="entry name" value="BlaI_family"/>
</dbReference>
<reference evidence="5" key="1">
    <citation type="submission" date="2023-07" db="EMBL/GenBank/DDBJ databases">
        <title>Between Cages and Wild: Unraveling the Impact of Captivity on Animal Microbiomes and Antimicrobial Resistance.</title>
        <authorList>
            <person name="Schmartz G.P."/>
            <person name="Rehner J."/>
            <person name="Schuff M.J."/>
            <person name="Becker S.L."/>
            <person name="Kravczyk M."/>
            <person name="Gurevich A."/>
            <person name="Francke R."/>
            <person name="Mueller R."/>
            <person name="Keller V."/>
            <person name="Keller A."/>
        </authorList>
    </citation>
    <scope>NUCLEOTIDE SEQUENCE</scope>
    <source>
        <strain evidence="5">S39M_St_73</strain>
    </source>
</reference>
<keyword evidence="4" id="KW-0804">Transcription</keyword>
<evidence type="ECO:0000313" key="6">
    <source>
        <dbReference type="Proteomes" id="UP001171751"/>
    </source>
</evidence>